<dbReference type="PANTHER" id="PTHR43880:SF10">
    <property type="entry name" value="ALCOHOL DEHYDROGENASE-LIKE 2"/>
    <property type="match status" value="1"/>
</dbReference>
<comment type="caution">
    <text evidence="6">The sequence shown here is derived from an EMBL/GenBank/DDBJ whole genome shotgun (WGS) entry which is preliminary data.</text>
</comment>
<evidence type="ECO:0000256" key="4">
    <source>
        <dbReference type="ARBA" id="ARBA00023002"/>
    </source>
</evidence>
<keyword evidence="7" id="KW-1185">Reference proteome</keyword>
<dbReference type="Pfam" id="PF08240">
    <property type="entry name" value="ADH_N"/>
    <property type="match status" value="1"/>
</dbReference>
<dbReference type="AlphaFoldDB" id="A0A835IUS5"/>
<accession>A0A835IUS5</accession>
<evidence type="ECO:0000256" key="1">
    <source>
        <dbReference type="ARBA" id="ARBA00001947"/>
    </source>
</evidence>
<dbReference type="InterPro" id="IPR002328">
    <property type="entry name" value="ADH_Zn_CS"/>
</dbReference>
<keyword evidence="3" id="KW-0862">Zinc</keyword>
<evidence type="ECO:0000256" key="3">
    <source>
        <dbReference type="ARBA" id="ARBA00022833"/>
    </source>
</evidence>
<dbReference type="SUPFAM" id="SSF50129">
    <property type="entry name" value="GroES-like"/>
    <property type="match status" value="1"/>
</dbReference>
<evidence type="ECO:0000313" key="6">
    <source>
        <dbReference type="EMBL" id="KAF9624210.1"/>
    </source>
</evidence>
<dbReference type="InterPro" id="IPR011032">
    <property type="entry name" value="GroES-like_sf"/>
</dbReference>
<sequence length="208" mass="22491">MEAPLGVYPTIFGHEAIGVVESVGDYVEEVKEGDRVVPSFLANCNECIYCKSEKSNMCAKFQFRTGAGMPRDGTSRFIDSNGNLYNSEEEMKLKQDLDGDTRTEPVNKTPDPETTTLYKTTTDENLTIDLEEKKAHVVKISTEIALDKACLLSCGVSTGLGAAWKVADVQKDSTVAIFGLGVVGLMNVAMFGRGSVCDCLCFEIGFGA</sequence>
<dbReference type="GO" id="GO:0008270">
    <property type="term" value="F:zinc ion binding"/>
    <property type="evidence" value="ECO:0007669"/>
    <property type="project" value="InterPro"/>
</dbReference>
<comment type="cofactor">
    <cofactor evidence="1">
        <name>Zn(2+)</name>
        <dbReference type="ChEBI" id="CHEBI:29105"/>
    </cofactor>
</comment>
<reference evidence="6 7" key="1">
    <citation type="submission" date="2020-10" db="EMBL/GenBank/DDBJ databases">
        <title>The Coptis chinensis genome and diversification of protoberbering-type alkaloids.</title>
        <authorList>
            <person name="Wang B."/>
            <person name="Shu S."/>
            <person name="Song C."/>
            <person name="Liu Y."/>
        </authorList>
    </citation>
    <scope>NUCLEOTIDE SEQUENCE [LARGE SCALE GENOMIC DNA]</scope>
    <source>
        <strain evidence="6">HL-2020</strain>
        <tissue evidence="6">Leaf</tissue>
    </source>
</reference>
<dbReference type="InterPro" id="IPR013154">
    <property type="entry name" value="ADH-like_N"/>
</dbReference>
<organism evidence="6 7">
    <name type="scientific">Coptis chinensis</name>
    <dbReference type="NCBI Taxonomy" id="261450"/>
    <lineage>
        <taxon>Eukaryota</taxon>
        <taxon>Viridiplantae</taxon>
        <taxon>Streptophyta</taxon>
        <taxon>Embryophyta</taxon>
        <taxon>Tracheophyta</taxon>
        <taxon>Spermatophyta</taxon>
        <taxon>Magnoliopsida</taxon>
        <taxon>Ranunculales</taxon>
        <taxon>Ranunculaceae</taxon>
        <taxon>Coptidoideae</taxon>
        <taxon>Coptis</taxon>
    </lineage>
</organism>
<dbReference type="GO" id="GO:0046294">
    <property type="term" value="P:formaldehyde catabolic process"/>
    <property type="evidence" value="ECO:0007669"/>
    <property type="project" value="TreeGrafter"/>
</dbReference>
<feature type="domain" description="Alcohol dehydrogenase-like N-terminal" evidence="5">
    <location>
        <begin position="8"/>
        <end position="68"/>
    </location>
</feature>
<dbReference type="GO" id="GO:0005829">
    <property type="term" value="C:cytosol"/>
    <property type="evidence" value="ECO:0007669"/>
    <property type="project" value="TreeGrafter"/>
</dbReference>
<gene>
    <name evidence="6" type="ORF">IFM89_008148</name>
</gene>
<dbReference type="EMBL" id="JADFTS010000001">
    <property type="protein sequence ID" value="KAF9624210.1"/>
    <property type="molecule type" value="Genomic_DNA"/>
</dbReference>
<name>A0A835IUS5_9MAGN</name>
<dbReference type="OrthoDB" id="417550at2759"/>
<keyword evidence="2" id="KW-0479">Metal-binding</keyword>
<dbReference type="Proteomes" id="UP000631114">
    <property type="component" value="Unassembled WGS sequence"/>
</dbReference>
<dbReference type="PANTHER" id="PTHR43880">
    <property type="entry name" value="ALCOHOL DEHYDROGENASE"/>
    <property type="match status" value="1"/>
</dbReference>
<dbReference type="GO" id="GO:0051903">
    <property type="term" value="F:S-(hydroxymethyl)glutathione dehydrogenase [NAD(P)+] activity"/>
    <property type="evidence" value="ECO:0007669"/>
    <property type="project" value="TreeGrafter"/>
</dbReference>
<dbReference type="Gene3D" id="3.90.180.10">
    <property type="entry name" value="Medium-chain alcohol dehydrogenases, catalytic domain"/>
    <property type="match status" value="2"/>
</dbReference>
<evidence type="ECO:0000259" key="5">
    <source>
        <dbReference type="Pfam" id="PF08240"/>
    </source>
</evidence>
<evidence type="ECO:0000313" key="7">
    <source>
        <dbReference type="Proteomes" id="UP000631114"/>
    </source>
</evidence>
<dbReference type="PROSITE" id="PS00059">
    <property type="entry name" value="ADH_ZINC"/>
    <property type="match status" value="1"/>
</dbReference>
<proteinExistence type="predicted"/>
<keyword evidence="4" id="KW-0560">Oxidoreductase</keyword>
<protein>
    <recommendedName>
        <fullName evidence="5">Alcohol dehydrogenase-like N-terminal domain-containing protein</fullName>
    </recommendedName>
</protein>
<dbReference type="Gene3D" id="3.40.50.720">
    <property type="entry name" value="NAD(P)-binding Rossmann-like Domain"/>
    <property type="match status" value="1"/>
</dbReference>
<evidence type="ECO:0000256" key="2">
    <source>
        <dbReference type="ARBA" id="ARBA00022723"/>
    </source>
</evidence>